<protein>
    <recommendedName>
        <fullName evidence="1">F-box domain-containing protein</fullName>
    </recommendedName>
</protein>
<gene>
    <name evidence="2" type="ORF">FSP39_004516</name>
</gene>
<dbReference type="InterPro" id="IPR036047">
    <property type="entry name" value="F-box-like_dom_sf"/>
</dbReference>
<dbReference type="SUPFAM" id="SSF81383">
    <property type="entry name" value="F-box domain"/>
    <property type="match status" value="1"/>
</dbReference>
<name>A0AA88XW30_PINIB</name>
<comment type="caution">
    <text evidence="2">The sequence shown here is derived from an EMBL/GenBank/DDBJ whole genome shotgun (WGS) entry which is preliminary data.</text>
</comment>
<dbReference type="InterPro" id="IPR032675">
    <property type="entry name" value="LRR_dom_sf"/>
</dbReference>
<accession>A0AA88XW30</accession>
<evidence type="ECO:0000313" key="2">
    <source>
        <dbReference type="EMBL" id="KAK3089550.1"/>
    </source>
</evidence>
<dbReference type="SUPFAM" id="SSF52047">
    <property type="entry name" value="RNI-like"/>
    <property type="match status" value="1"/>
</dbReference>
<dbReference type="PANTHER" id="PTHR38926:SF72">
    <property type="entry name" value="IM:7136021-RELATED"/>
    <property type="match status" value="1"/>
</dbReference>
<reference evidence="2" key="1">
    <citation type="submission" date="2019-08" db="EMBL/GenBank/DDBJ databases">
        <title>The improved chromosome-level genome for the pearl oyster Pinctada fucata martensii using PacBio sequencing and Hi-C.</title>
        <authorList>
            <person name="Zheng Z."/>
        </authorList>
    </citation>
    <scope>NUCLEOTIDE SEQUENCE</scope>
    <source>
        <strain evidence="2">ZZ-2019</strain>
        <tissue evidence="2">Adductor muscle</tissue>
    </source>
</reference>
<dbReference type="InterPro" id="IPR001810">
    <property type="entry name" value="F-box_dom"/>
</dbReference>
<dbReference type="PANTHER" id="PTHR38926">
    <property type="entry name" value="F-BOX DOMAIN CONTAINING PROTEIN, EXPRESSED"/>
    <property type="match status" value="1"/>
</dbReference>
<sequence length="310" mass="35950">MESLPDNILLHIFSFTDVKERCVAGRVNRRWRRILRDKSLWRYVNLLHYRLDLQKMWKVIRSHLSDCLISISVKGFVDKGGPSWNKHSLSPAMLQDLRERCPNLKELQMYHCNIDNIECTMLPTSLEKLVFHGCYWPCHWLQNDSNKHLPKLTYIDLSNTKRVDTFDIEDVCKFKNLKVFKANGCYRTIPQSLQQVCQSLTELVELDFGNTGIKDLDLAIHHMTRHLVKLERLNLSGCPGLKASSVCDIISALKKLKVLDVSQCKNVCAEDLLKFPTAFEHLDLLIFDKKQLGDHSLESLKDSLKCRIEV</sequence>
<feature type="domain" description="F-box" evidence="1">
    <location>
        <begin position="1"/>
        <end position="44"/>
    </location>
</feature>
<organism evidence="2 3">
    <name type="scientific">Pinctada imbricata</name>
    <name type="common">Atlantic pearl-oyster</name>
    <name type="synonym">Pinctada martensii</name>
    <dbReference type="NCBI Taxonomy" id="66713"/>
    <lineage>
        <taxon>Eukaryota</taxon>
        <taxon>Metazoa</taxon>
        <taxon>Spiralia</taxon>
        <taxon>Lophotrochozoa</taxon>
        <taxon>Mollusca</taxon>
        <taxon>Bivalvia</taxon>
        <taxon>Autobranchia</taxon>
        <taxon>Pteriomorphia</taxon>
        <taxon>Pterioida</taxon>
        <taxon>Pterioidea</taxon>
        <taxon>Pteriidae</taxon>
        <taxon>Pinctada</taxon>
    </lineage>
</organism>
<dbReference type="Gene3D" id="3.80.10.10">
    <property type="entry name" value="Ribonuclease Inhibitor"/>
    <property type="match status" value="1"/>
</dbReference>
<evidence type="ECO:0000259" key="1">
    <source>
        <dbReference type="PROSITE" id="PS50181"/>
    </source>
</evidence>
<keyword evidence="3" id="KW-1185">Reference proteome</keyword>
<evidence type="ECO:0000313" key="3">
    <source>
        <dbReference type="Proteomes" id="UP001186944"/>
    </source>
</evidence>
<dbReference type="SMART" id="SM00256">
    <property type="entry name" value="FBOX"/>
    <property type="match status" value="1"/>
</dbReference>
<dbReference type="EMBL" id="VSWD01000010">
    <property type="protein sequence ID" value="KAK3089550.1"/>
    <property type="molecule type" value="Genomic_DNA"/>
</dbReference>
<dbReference type="PROSITE" id="PS50181">
    <property type="entry name" value="FBOX"/>
    <property type="match status" value="1"/>
</dbReference>
<dbReference type="Proteomes" id="UP001186944">
    <property type="component" value="Unassembled WGS sequence"/>
</dbReference>
<dbReference type="AlphaFoldDB" id="A0AA88XW30"/>
<dbReference type="Pfam" id="PF12937">
    <property type="entry name" value="F-box-like"/>
    <property type="match status" value="1"/>
</dbReference>
<dbReference type="Gene3D" id="1.20.1280.50">
    <property type="match status" value="1"/>
</dbReference>
<proteinExistence type="predicted"/>